<protein>
    <recommendedName>
        <fullName evidence="13">NADH-quinone oxidoreductase</fullName>
        <ecNumber evidence="13">7.1.1.-</ecNumber>
    </recommendedName>
</protein>
<evidence type="ECO:0000256" key="12">
    <source>
        <dbReference type="ARBA" id="ARBA00047712"/>
    </source>
</evidence>
<dbReference type="InterPro" id="IPR036010">
    <property type="entry name" value="2Fe-2S_ferredoxin-like_sf"/>
</dbReference>
<reference evidence="17 18" key="2">
    <citation type="submission" date="2020-05" db="EMBL/GenBank/DDBJ databases">
        <title>Draft genome sequence of Desulfovibrio sp. strainFSS-1.</title>
        <authorList>
            <person name="Shimoshige H."/>
            <person name="Kobayashi H."/>
            <person name="Maekawa T."/>
        </authorList>
    </citation>
    <scope>NUCLEOTIDE SEQUENCE [LARGE SCALE GENOMIC DNA]</scope>
    <source>
        <strain evidence="17 18">SIID29052-01</strain>
    </source>
</reference>
<keyword evidence="11" id="KW-0830">Ubiquinone</keyword>
<dbReference type="SUPFAM" id="SSF54292">
    <property type="entry name" value="2Fe-2S ferredoxin-like"/>
    <property type="match status" value="1"/>
</dbReference>
<dbReference type="SUPFAM" id="SSF54862">
    <property type="entry name" value="4Fe-4S ferredoxins"/>
    <property type="match status" value="1"/>
</dbReference>
<evidence type="ECO:0000259" key="14">
    <source>
        <dbReference type="PROSITE" id="PS51085"/>
    </source>
</evidence>
<keyword evidence="8 13" id="KW-0408">Iron</keyword>
<dbReference type="Pfam" id="PF00384">
    <property type="entry name" value="Molybdopterin"/>
    <property type="match status" value="1"/>
</dbReference>
<comment type="similarity">
    <text evidence="2 13">Belongs to the complex I 75 kDa subunit family.</text>
</comment>
<evidence type="ECO:0000256" key="5">
    <source>
        <dbReference type="ARBA" id="ARBA00022719"/>
    </source>
</evidence>
<evidence type="ECO:0000256" key="6">
    <source>
        <dbReference type="ARBA" id="ARBA00022723"/>
    </source>
</evidence>
<dbReference type="InterPro" id="IPR006656">
    <property type="entry name" value="Mopterin_OxRdtase"/>
</dbReference>
<dbReference type="PROSITE" id="PS51839">
    <property type="entry name" value="4FE4S_HC3"/>
    <property type="match status" value="1"/>
</dbReference>
<dbReference type="GO" id="GO:0046872">
    <property type="term" value="F:metal ion binding"/>
    <property type="evidence" value="ECO:0007669"/>
    <property type="project" value="UniProtKB-UniRule"/>
</dbReference>
<dbReference type="Proteomes" id="UP000494245">
    <property type="component" value="Unassembled WGS sequence"/>
</dbReference>
<dbReference type="Gene3D" id="2.20.25.90">
    <property type="entry name" value="ADC-like domains"/>
    <property type="match status" value="1"/>
</dbReference>
<dbReference type="Pfam" id="PF04879">
    <property type="entry name" value="Molybdop_Fe4S4"/>
    <property type="match status" value="1"/>
</dbReference>
<keyword evidence="3 13" id="KW-0004">4Fe-4S</keyword>
<evidence type="ECO:0000256" key="8">
    <source>
        <dbReference type="ARBA" id="ARBA00023004"/>
    </source>
</evidence>
<dbReference type="CDD" id="cd00207">
    <property type="entry name" value="fer2"/>
    <property type="match status" value="1"/>
</dbReference>
<feature type="domain" description="4Fe-4S Mo/W bis-MGD-type" evidence="15">
    <location>
        <begin position="217"/>
        <end position="273"/>
    </location>
</feature>
<name>A0A6V8LQN8_9BACT</name>
<dbReference type="GO" id="GO:0016020">
    <property type="term" value="C:membrane"/>
    <property type="evidence" value="ECO:0007669"/>
    <property type="project" value="InterPro"/>
</dbReference>
<dbReference type="InterPro" id="IPR009010">
    <property type="entry name" value="Asp_de-COase-like_dom_sf"/>
</dbReference>
<evidence type="ECO:0000256" key="13">
    <source>
        <dbReference type="RuleBase" id="RU003525"/>
    </source>
</evidence>
<dbReference type="Pfam" id="PF13510">
    <property type="entry name" value="Fer2_4"/>
    <property type="match status" value="1"/>
</dbReference>
<dbReference type="Pfam" id="PF22117">
    <property type="entry name" value="Fer4_Nqo3"/>
    <property type="match status" value="1"/>
</dbReference>
<dbReference type="PROSITE" id="PS51085">
    <property type="entry name" value="2FE2S_FER_2"/>
    <property type="match status" value="1"/>
</dbReference>
<comment type="cofactor">
    <cofactor evidence="13">
        <name>[2Fe-2S] cluster</name>
        <dbReference type="ChEBI" id="CHEBI:190135"/>
    </cofactor>
    <text evidence="13">Binds 1 [2Fe-2S] cluster per subunit.</text>
</comment>
<dbReference type="RefSeq" id="WP_173080541.1">
    <property type="nucleotide sequence ID" value="NZ_BLTE01000001.1"/>
</dbReference>
<accession>A0A6V8LQN8</accession>
<comment type="catalytic activity">
    <reaction evidence="12 13">
        <text>a quinone + NADH + 5 H(+)(in) = a quinol + NAD(+) + 4 H(+)(out)</text>
        <dbReference type="Rhea" id="RHEA:57888"/>
        <dbReference type="ChEBI" id="CHEBI:15378"/>
        <dbReference type="ChEBI" id="CHEBI:24646"/>
        <dbReference type="ChEBI" id="CHEBI:57540"/>
        <dbReference type="ChEBI" id="CHEBI:57945"/>
        <dbReference type="ChEBI" id="CHEBI:132124"/>
    </reaction>
</comment>
<dbReference type="EC" id="7.1.1.-" evidence="13"/>
<dbReference type="GO" id="GO:0042773">
    <property type="term" value="P:ATP synthesis coupled electron transport"/>
    <property type="evidence" value="ECO:0007669"/>
    <property type="project" value="InterPro"/>
</dbReference>
<dbReference type="Gene3D" id="3.10.20.740">
    <property type="match status" value="1"/>
</dbReference>
<dbReference type="GO" id="GO:0048038">
    <property type="term" value="F:quinone binding"/>
    <property type="evidence" value="ECO:0007669"/>
    <property type="project" value="UniProtKB-UniRule"/>
</dbReference>
<evidence type="ECO:0000259" key="16">
    <source>
        <dbReference type="PROSITE" id="PS51839"/>
    </source>
</evidence>
<dbReference type="GO" id="GO:0003954">
    <property type="term" value="F:NADH dehydrogenase activity"/>
    <property type="evidence" value="ECO:0007669"/>
    <property type="project" value="TreeGrafter"/>
</dbReference>
<evidence type="ECO:0000256" key="4">
    <source>
        <dbReference type="ARBA" id="ARBA00022714"/>
    </source>
</evidence>
<dbReference type="InterPro" id="IPR001041">
    <property type="entry name" value="2Fe-2S_ferredoxin-type"/>
</dbReference>
<evidence type="ECO:0000256" key="9">
    <source>
        <dbReference type="ARBA" id="ARBA00023014"/>
    </source>
</evidence>
<evidence type="ECO:0000256" key="7">
    <source>
        <dbReference type="ARBA" id="ARBA00022967"/>
    </source>
</evidence>
<keyword evidence="9 13" id="KW-0411">Iron-sulfur</keyword>
<keyword evidence="18" id="KW-1185">Reference proteome</keyword>
<evidence type="ECO:0000256" key="11">
    <source>
        <dbReference type="ARBA" id="ARBA00023075"/>
    </source>
</evidence>
<dbReference type="Gene3D" id="3.40.228.10">
    <property type="entry name" value="Dimethylsulfoxide Reductase, domain 2"/>
    <property type="match status" value="1"/>
</dbReference>
<organism evidence="17 18">
    <name type="scientific">Fundidesulfovibrio magnetotacticus</name>
    <dbReference type="NCBI Taxonomy" id="2730080"/>
    <lineage>
        <taxon>Bacteria</taxon>
        <taxon>Pseudomonadati</taxon>
        <taxon>Thermodesulfobacteriota</taxon>
        <taxon>Desulfovibrionia</taxon>
        <taxon>Desulfovibrionales</taxon>
        <taxon>Desulfovibrionaceae</taxon>
        <taxon>Fundidesulfovibrio</taxon>
    </lineage>
</organism>
<comment type="caution">
    <text evidence="17">The sequence shown here is derived from an EMBL/GenBank/DDBJ whole genome shotgun (WGS) entry which is preliminary data.</text>
</comment>
<evidence type="ECO:0000256" key="10">
    <source>
        <dbReference type="ARBA" id="ARBA00023027"/>
    </source>
</evidence>
<dbReference type="GO" id="GO:0051537">
    <property type="term" value="F:2 iron, 2 sulfur cluster binding"/>
    <property type="evidence" value="ECO:0007669"/>
    <property type="project" value="UniProtKB-UniRule"/>
</dbReference>
<dbReference type="SMART" id="SM00929">
    <property type="entry name" value="NADH-G_4Fe-4S_3"/>
    <property type="match status" value="1"/>
</dbReference>
<dbReference type="PROSITE" id="PS00643">
    <property type="entry name" value="COMPLEX1_75K_3"/>
    <property type="match status" value="1"/>
</dbReference>
<evidence type="ECO:0000259" key="15">
    <source>
        <dbReference type="PROSITE" id="PS51669"/>
    </source>
</evidence>
<dbReference type="Pfam" id="PF10588">
    <property type="entry name" value="NADH-G_4Fe-4S_3"/>
    <property type="match status" value="1"/>
</dbReference>
<dbReference type="InterPro" id="IPR054351">
    <property type="entry name" value="NADH_UbQ_OxRdtase_ferredoxin"/>
</dbReference>
<dbReference type="GO" id="GO:0008137">
    <property type="term" value="F:NADH dehydrogenase (ubiquinone) activity"/>
    <property type="evidence" value="ECO:0007669"/>
    <property type="project" value="UniProtKB-UniRule"/>
</dbReference>
<dbReference type="InterPro" id="IPR010228">
    <property type="entry name" value="NADH_UbQ_OxRdtase_Gsu"/>
</dbReference>
<dbReference type="EMBL" id="BLTE01000001">
    <property type="protein sequence ID" value="GFK92449.1"/>
    <property type="molecule type" value="Genomic_DNA"/>
</dbReference>
<dbReference type="PANTHER" id="PTHR43105">
    <property type="entry name" value="RESPIRATORY NITRATE REDUCTASE"/>
    <property type="match status" value="1"/>
</dbReference>
<keyword evidence="7 13" id="KW-1278">Translocase</keyword>
<dbReference type="SUPFAM" id="SSF53706">
    <property type="entry name" value="Formate dehydrogenase/DMSO reductase, domains 1-3"/>
    <property type="match status" value="1"/>
</dbReference>
<keyword evidence="10 13" id="KW-0520">NAD</keyword>
<dbReference type="Gene3D" id="3.40.50.740">
    <property type="match status" value="2"/>
</dbReference>
<dbReference type="SMART" id="SM00926">
    <property type="entry name" value="Molybdop_Fe4S4"/>
    <property type="match status" value="1"/>
</dbReference>
<keyword evidence="17" id="KW-0560">Oxidoreductase</keyword>
<dbReference type="InterPro" id="IPR019574">
    <property type="entry name" value="NADH_UbQ_OxRdtase_Gsu_4Fe4S-bd"/>
</dbReference>
<reference evidence="17 18" key="1">
    <citation type="submission" date="2020-04" db="EMBL/GenBank/DDBJ databases">
        <authorList>
            <consortium name="Desulfovibrio sp. FSS-1 genome sequencing consortium"/>
            <person name="Shimoshige H."/>
            <person name="Kobayashi H."/>
            <person name="Maekawa T."/>
        </authorList>
    </citation>
    <scope>NUCLEOTIDE SEQUENCE [LARGE SCALE GENOMIC DNA]</scope>
    <source>
        <strain evidence="17 18">SIID29052-01</strain>
    </source>
</reference>
<evidence type="ECO:0000313" key="17">
    <source>
        <dbReference type="EMBL" id="GFK92449.1"/>
    </source>
</evidence>
<keyword evidence="4 13" id="KW-0001">2Fe-2S</keyword>
<dbReference type="GO" id="GO:0051539">
    <property type="term" value="F:4 iron, 4 sulfur cluster binding"/>
    <property type="evidence" value="ECO:0007669"/>
    <property type="project" value="UniProtKB-KW"/>
</dbReference>
<dbReference type="SUPFAM" id="SSF50692">
    <property type="entry name" value="ADC-like"/>
    <property type="match status" value="1"/>
</dbReference>
<gene>
    <name evidence="17" type="primary">nuoG</name>
    <name evidence="17" type="ORF">NNJEOMEG_00274</name>
</gene>
<dbReference type="PROSITE" id="PS51669">
    <property type="entry name" value="4FE4S_MOW_BIS_MGD"/>
    <property type="match status" value="1"/>
</dbReference>
<evidence type="ECO:0000313" key="18">
    <source>
        <dbReference type="Proteomes" id="UP000494245"/>
    </source>
</evidence>
<sequence>MPDLIIDGLKVSVPTGTLVIDAAERLGVMIPRFCYHPALGGVGSCRMCAVMFADGPVKGLRMSCMVKAQDKMVVDTGHPEVLEYREHIAKLLMLHHPHDCPVCDEGGHCLLQDTTISCGHSLRAFQGRKRTYRNQDLGPLVAQEMNRCIHCYRCVRYYQEFAGGRDFGARRIAGGVSYGRYQEGALVSVFAGNLTEICPTGVFTDKPSRHQARHWDLERAPGVCLHCSLGCSVEVDARYRRVVRIEARYNPEVNGHFICDRGRHGYEYASLPQRPRQALVDGAPAPMDQALDEAARRLQAVTAAHGPGAVAALGSSRQSLESQAALKLLAARAGWPAPEFTTGSHRKRNMLSAVRGLSPELRVSLADIARADAVLVVGAAPLSEAPMLALSLRQAARKGAAVAVIDPRPVELPLPFTHIPSRRHDMEAALGAVLRRAFPDPADEERAFLEAFTGEMPEAHAAPGWEAFADQLGRAAFPVVVCGSDIVRLSTPDLLAGAAELMRRRLGRAGFFPVLAGANAFGAALMNTNEETSFDDVLEGIESGRVKALVCLEADPVGRFAASSRAFDALSRLELLVAADCLPSRTMARAHVFLPTRTVFEAGGHYANQEGRIQRAYPAHACGTPLAQSLERGHPSHDFALQAPGSAPLAAPDLALRLMDALGLDPAPAASDAWSLMASALPCLEGRLPDEPGFLCSPPGIGLAARPSPVPENLAVDLLITEQAFGTEELSSYGSILKALAPHPQVVLHEEDAATIELRQDEQVHLACAIGDAHCFVRMAANMARSTVVVPRRPDSGWQSAVARGYIVELSHLEKRGEGSGEEAS</sequence>
<feature type="domain" description="4Fe-4S His(Cys)3-ligated-type" evidence="16">
    <location>
        <begin position="80"/>
        <end position="119"/>
    </location>
</feature>
<dbReference type="AlphaFoldDB" id="A0A6V8LQN8"/>
<proteinExistence type="inferred from homology"/>
<evidence type="ECO:0000256" key="1">
    <source>
        <dbReference type="ARBA" id="ARBA00001966"/>
    </source>
</evidence>
<dbReference type="InterPro" id="IPR006963">
    <property type="entry name" value="Mopterin_OxRdtase_4Fe-4S_dom"/>
</dbReference>
<comment type="function">
    <text evidence="13">NDH-1 shuttles electrons from NADH, via FMN and iron-sulfur (Fe-S) centers, to quinones in the respiratory chain. Couples the redox reaction to proton translocation (for every two electrons transferred, four hydrogen ions are translocated across the cytoplasmic membrane), and thus conserves the redox energy in a proton gradient.</text>
</comment>
<feature type="domain" description="2Fe-2S ferredoxin-type" evidence="14">
    <location>
        <begin position="1"/>
        <end position="80"/>
    </location>
</feature>
<dbReference type="NCBIfam" id="TIGR01973">
    <property type="entry name" value="NuoG"/>
    <property type="match status" value="1"/>
</dbReference>
<evidence type="ECO:0000256" key="3">
    <source>
        <dbReference type="ARBA" id="ARBA00022485"/>
    </source>
</evidence>
<dbReference type="InterPro" id="IPR000283">
    <property type="entry name" value="NADH_UbQ_OxRdtase_75kDa_su_CS"/>
</dbReference>
<dbReference type="PROSITE" id="PS00641">
    <property type="entry name" value="COMPLEX1_75K_1"/>
    <property type="match status" value="1"/>
</dbReference>
<keyword evidence="6 13" id="KW-0479">Metal-binding</keyword>
<comment type="cofactor">
    <cofactor evidence="1 13">
        <name>[4Fe-4S] cluster</name>
        <dbReference type="ChEBI" id="CHEBI:49883"/>
    </cofactor>
</comment>
<keyword evidence="5 13" id="KW-0874">Quinone</keyword>
<dbReference type="PROSITE" id="PS00642">
    <property type="entry name" value="COMPLEX1_75K_2"/>
    <property type="match status" value="1"/>
</dbReference>
<dbReference type="InterPro" id="IPR050123">
    <property type="entry name" value="Prok_molybdopt-oxidoreductase"/>
</dbReference>
<evidence type="ECO:0000256" key="2">
    <source>
        <dbReference type="ARBA" id="ARBA00005404"/>
    </source>
</evidence>
<dbReference type="PANTHER" id="PTHR43105:SF10">
    <property type="entry name" value="NADH-QUINONE OXIDOREDUCTASE SUBUNIT G"/>
    <property type="match status" value="1"/>
</dbReference>